<evidence type="ECO:0000256" key="1">
    <source>
        <dbReference type="ARBA" id="ARBA00022603"/>
    </source>
</evidence>
<dbReference type="EMBL" id="FMAU01000001">
    <property type="protein sequence ID" value="SCB87632.1"/>
    <property type="molecule type" value="Genomic_DNA"/>
</dbReference>
<comment type="similarity">
    <text evidence="4">Belongs to the N(4)/N(6)-methyltransferase family.</text>
</comment>
<dbReference type="GO" id="GO:0003677">
    <property type="term" value="F:DNA binding"/>
    <property type="evidence" value="ECO:0007669"/>
    <property type="project" value="InterPro"/>
</dbReference>
<reference evidence="7" key="1">
    <citation type="submission" date="2016-08" db="EMBL/GenBank/DDBJ databases">
        <authorList>
            <person name="Varghese N."/>
            <person name="Submissions Spin"/>
        </authorList>
    </citation>
    <scope>NUCLEOTIDE SEQUENCE [LARGE SCALE GENOMIC DNA]</scope>
    <source>
        <strain evidence="7">SGD-1123</strain>
    </source>
</reference>
<evidence type="ECO:0000256" key="3">
    <source>
        <dbReference type="ARBA" id="ARBA00022747"/>
    </source>
</evidence>
<dbReference type="InterPro" id="IPR001091">
    <property type="entry name" value="RM_Methyltransferase"/>
</dbReference>
<dbReference type="EC" id="2.1.1.-" evidence="4"/>
<dbReference type="OrthoDB" id="9800801at2"/>
<dbReference type="Pfam" id="PF01555">
    <property type="entry name" value="N6_N4_Mtase"/>
    <property type="match status" value="1"/>
</dbReference>
<dbReference type="Gene3D" id="3.40.50.150">
    <property type="entry name" value="Vaccinia Virus protein VP39"/>
    <property type="match status" value="1"/>
</dbReference>
<evidence type="ECO:0000259" key="5">
    <source>
        <dbReference type="Pfam" id="PF01555"/>
    </source>
</evidence>
<protein>
    <recommendedName>
        <fullName evidence="4">Methyltransferase</fullName>
        <ecNumber evidence="4">2.1.1.-</ecNumber>
    </recommendedName>
</protein>
<evidence type="ECO:0000256" key="2">
    <source>
        <dbReference type="ARBA" id="ARBA00022679"/>
    </source>
</evidence>
<sequence>MRAKDLHNTIILGDCLEQMNLIEDKSIDMILCDLPYGTTRCSWDEIIPFDKLWEQYERVIKDNGAIVLTASQPFTTKLISSNMKLFRYEWIWKKGKHVTGFPNAKRMPMKNHENICVFYKRLPTYNPQGIVPLVQTKRKKRQKLSDIMANTDSLKNEYVTTHKNYPRSILDYSRDSKTKHPTQKPVALFEYLIKTYTHKGEVILDNCMGSGTTAVACLNTGRNFIGIEKDEFWYIEALKRIKSVNLS</sequence>
<dbReference type="GO" id="GO:0032259">
    <property type="term" value="P:methylation"/>
    <property type="evidence" value="ECO:0007669"/>
    <property type="project" value="UniProtKB-KW"/>
</dbReference>
<dbReference type="RefSeq" id="WP_058297760.1">
    <property type="nucleotide sequence ID" value="NZ_FMAU01000001.1"/>
</dbReference>
<proteinExistence type="inferred from homology"/>
<evidence type="ECO:0000313" key="7">
    <source>
        <dbReference type="Proteomes" id="UP000181997"/>
    </source>
</evidence>
<dbReference type="AlphaFoldDB" id="A0A0V8HLU9"/>
<keyword evidence="3" id="KW-0680">Restriction system</keyword>
<organism evidence="6 7">
    <name type="scientific">[Bacillus] enclensis</name>
    <dbReference type="NCBI Taxonomy" id="1402860"/>
    <lineage>
        <taxon>Bacteria</taxon>
        <taxon>Bacillati</taxon>
        <taxon>Bacillota</taxon>
        <taxon>Bacilli</taxon>
        <taxon>Bacillales</taxon>
        <taxon>Bacillaceae</taxon>
        <taxon>Rossellomorea</taxon>
    </lineage>
</organism>
<name>A0A0V8HLU9_9BACI</name>
<dbReference type="SUPFAM" id="SSF53335">
    <property type="entry name" value="S-adenosyl-L-methionine-dependent methyltransferases"/>
    <property type="match status" value="1"/>
</dbReference>
<feature type="domain" description="DNA methylase N-4/N-6" evidence="5">
    <location>
        <begin position="27"/>
        <end position="232"/>
    </location>
</feature>
<dbReference type="InterPro" id="IPR002941">
    <property type="entry name" value="DNA_methylase_N4/N6"/>
</dbReference>
<dbReference type="InterPro" id="IPR029063">
    <property type="entry name" value="SAM-dependent_MTases_sf"/>
</dbReference>
<dbReference type="GO" id="GO:0009307">
    <property type="term" value="P:DNA restriction-modification system"/>
    <property type="evidence" value="ECO:0007669"/>
    <property type="project" value="UniProtKB-KW"/>
</dbReference>
<evidence type="ECO:0000313" key="6">
    <source>
        <dbReference type="EMBL" id="SCB87632.1"/>
    </source>
</evidence>
<keyword evidence="7" id="KW-1185">Reference proteome</keyword>
<dbReference type="PRINTS" id="PR00508">
    <property type="entry name" value="S21N4MTFRASE"/>
</dbReference>
<keyword evidence="1 6" id="KW-0489">Methyltransferase</keyword>
<accession>A0A0V8HLU9</accession>
<gene>
    <name evidence="6" type="ORF">GA0061094_1097</name>
</gene>
<keyword evidence="2 6" id="KW-0808">Transferase</keyword>
<dbReference type="GO" id="GO:0008170">
    <property type="term" value="F:N-methyltransferase activity"/>
    <property type="evidence" value="ECO:0007669"/>
    <property type="project" value="InterPro"/>
</dbReference>
<dbReference type="Proteomes" id="UP000181997">
    <property type="component" value="Unassembled WGS sequence"/>
</dbReference>
<evidence type="ECO:0000256" key="4">
    <source>
        <dbReference type="RuleBase" id="RU362026"/>
    </source>
</evidence>